<comment type="pathway">
    <text evidence="1">Cofactor biosynthesis; NAD(+) biosynthesis.</text>
</comment>
<dbReference type="PANTHER" id="PTHR23090">
    <property type="entry name" value="NH 3 /GLUTAMINE-DEPENDENT NAD + SYNTHETASE"/>
    <property type="match status" value="1"/>
</dbReference>
<keyword evidence="4 6" id="KW-0067">ATP-binding</keyword>
<dbReference type="EMBL" id="CABVHW010000002">
    <property type="protein sequence ID" value="VVN81654.1"/>
    <property type="molecule type" value="Genomic_DNA"/>
</dbReference>
<proteinExistence type="inferred from homology"/>
<dbReference type="GO" id="GO:0004359">
    <property type="term" value="F:glutaminase activity"/>
    <property type="evidence" value="ECO:0007669"/>
    <property type="project" value="InterPro"/>
</dbReference>
<feature type="domain" description="NAD/GMP synthase" evidence="8">
    <location>
        <begin position="28"/>
        <end position="175"/>
    </location>
</feature>
<accession>A0A5E7AYD0</accession>
<dbReference type="UniPathway" id="UPA00253">
    <property type="reaction ID" value="UER00333"/>
</dbReference>
<name>A0A5E7AYD0_PSEFL</name>
<dbReference type="AlphaFoldDB" id="A0A5E7AYD0"/>
<comment type="catalytic activity">
    <reaction evidence="7">
        <text>deamido-NAD(+) + NH4(+) + ATP = AMP + diphosphate + NAD(+) + H(+)</text>
        <dbReference type="Rhea" id="RHEA:21188"/>
        <dbReference type="ChEBI" id="CHEBI:15378"/>
        <dbReference type="ChEBI" id="CHEBI:28938"/>
        <dbReference type="ChEBI" id="CHEBI:30616"/>
        <dbReference type="ChEBI" id="CHEBI:33019"/>
        <dbReference type="ChEBI" id="CHEBI:57540"/>
        <dbReference type="ChEBI" id="CHEBI:58437"/>
        <dbReference type="ChEBI" id="CHEBI:456215"/>
        <dbReference type="EC" id="6.3.1.5"/>
    </reaction>
</comment>
<reference evidence="9 10" key="1">
    <citation type="submission" date="2019-09" db="EMBL/GenBank/DDBJ databases">
        <authorList>
            <person name="Chandra G."/>
            <person name="Truman W A."/>
        </authorList>
    </citation>
    <scope>NUCLEOTIDE SEQUENCE [LARGE SCALE GENOMIC DNA]</scope>
    <source>
        <strain evidence="9">PS710</strain>
    </source>
</reference>
<evidence type="ECO:0000256" key="3">
    <source>
        <dbReference type="ARBA" id="ARBA00022741"/>
    </source>
</evidence>
<comment type="similarity">
    <text evidence="6">Belongs to the NAD synthetase family.</text>
</comment>
<evidence type="ECO:0000256" key="6">
    <source>
        <dbReference type="RuleBase" id="RU003811"/>
    </source>
</evidence>
<dbReference type="GO" id="GO:0008795">
    <property type="term" value="F:NAD+ synthase activity"/>
    <property type="evidence" value="ECO:0007669"/>
    <property type="project" value="UniProtKB-EC"/>
</dbReference>
<protein>
    <recommendedName>
        <fullName evidence="7">NH(3)-dependent NAD(+) synthetase</fullName>
        <ecNumber evidence="7">6.3.1.5</ecNumber>
    </recommendedName>
</protein>
<dbReference type="Proteomes" id="UP000381093">
    <property type="component" value="Unassembled WGS sequence"/>
</dbReference>
<evidence type="ECO:0000256" key="2">
    <source>
        <dbReference type="ARBA" id="ARBA00022598"/>
    </source>
</evidence>
<dbReference type="CDD" id="cd00553">
    <property type="entry name" value="NAD_synthase"/>
    <property type="match status" value="1"/>
</dbReference>
<dbReference type="PANTHER" id="PTHR23090:SF7">
    <property type="entry name" value="NH(3)-DEPENDENT NAD(+) SYNTHETASE"/>
    <property type="match status" value="1"/>
</dbReference>
<dbReference type="GO" id="GO:0003952">
    <property type="term" value="F:NAD+ synthase (glutamine-hydrolyzing) activity"/>
    <property type="evidence" value="ECO:0007669"/>
    <property type="project" value="InterPro"/>
</dbReference>
<dbReference type="SUPFAM" id="SSF52402">
    <property type="entry name" value="Adenine nucleotide alpha hydrolases-like"/>
    <property type="match status" value="1"/>
</dbReference>
<keyword evidence="5 6" id="KW-0520">NAD</keyword>
<evidence type="ECO:0000256" key="5">
    <source>
        <dbReference type="ARBA" id="ARBA00023027"/>
    </source>
</evidence>
<evidence type="ECO:0000259" key="8">
    <source>
        <dbReference type="Pfam" id="PF02540"/>
    </source>
</evidence>
<dbReference type="InterPro" id="IPR014729">
    <property type="entry name" value="Rossmann-like_a/b/a_fold"/>
</dbReference>
<dbReference type="GO" id="GO:0005737">
    <property type="term" value="C:cytoplasm"/>
    <property type="evidence" value="ECO:0007669"/>
    <property type="project" value="InterPro"/>
</dbReference>
<dbReference type="GO" id="GO:0005524">
    <property type="term" value="F:ATP binding"/>
    <property type="evidence" value="ECO:0007669"/>
    <property type="project" value="UniProtKB-KW"/>
</dbReference>
<evidence type="ECO:0000256" key="1">
    <source>
        <dbReference type="ARBA" id="ARBA00004790"/>
    </source>
</evidence>
<evidence type="ECO:0000256" key="4">
    <source>
        <dbReference type="ARBA" id="ARBA00022840"/>
    </source>
</evidence>
<evidence type="ECO:0000313" key="9">
    <source>
        <dbReference type="EMBL" id="VVN81654.1"/>
    </source>
</evidence>
<dbReference type="EC" id="6.3.1.5" evidence="7"/>
<organism evidence="9 10">
    <name type="scientific">Pseudomonas fluorescens</name>
    <dbReference type="NCBI Taxonomy" id="294"/>
    <lineage>
        <taxon>Bacteria</taxon>
        <taxon>Pseudomonadati</taxon>
        <taxon>Pseudomonadota</taxon>
        <taxon>Gammaproteobacteria</taxon>
        <taxon>Pseudomonadales</taxon>
        <taxon>Pseudomonadaceae</taxon>
        <taxon>Pseudomonas</taxon>
    </lineage>
</organism>
<evidence type="ECO:0000313" key="10">
    <source>
        <dbReference type="Proteomes" id="UP000381093"/>
    </source>
</evidence>
<keyword evidence="2 6" id="KW-0436">Ligase</keyword>
<dbReference type="NCBIfam" id="TIGR00552">
    <property type="entry name" value="nadE"/>
    <property type="match status" value="1"/>
</dbReference>
<dbReference type="InterPro" id="IPR003694">
    <property type="entry name" value="NAD_synthase"/>
</dbReference>
<dbReference type="GO" id="GO:0009435">
    <property type="term" value="P:NAD+ biosynthetic process"/>
    <property type="evidence" value="ECO:0007669"/>
    <property type="project" value="UniProtKB-UniPathway"/>
</dbReference>
<gene>
    <name evidence="9" type="primary">nadE_3</name>
    <name evidence="9" type="ORF">PS710_01168</name>
</gene>
<sequence>MQAVQREIAEQLKVQPPFADQAALEAEVARRITFIQDCLVNSGLKTLVLGISGGVDSLTAGLLAQRAMRELRTRTGDDSYRFIAVRLPYETQFDEHDAQASVDFIAPDERHTVNIGPAVKSLALEVAAFEGKQAVSVDFVLGNTKARMRMVAQYTIAGAAHGLVIGTDHAAEAVISTPLH</sequence>
<dbReference type="Pfam" id="PF02540">
    <property type="entry name" value="NAD_synthase"/>
    <property type="match status" value="1"/>
</dbReference>
<dbReference type="InterPro" id="IPR022310">
    <property type="entry name" value="NAD/GMP_synthase"/>
</dbReference>
<evidence type="ECO:0000256" key="7">
    <source>
        <dbReference type="RuleBase" id="RU003812"/>
    </source>
</evidence>
<dbReference type="Gene3D" id="3.40.50.620">
    <property type="entry name" value="HUPs"/>
    <property type="match status" value="1"/>
</dbReference>
<keyword evidence="3 6" id="KW-0547">Nucleotide-binding</keyword>